<feature type="compositionally biased region" description="Polar residues" evidence="1">
    <location>
        <begin position="271"/>
        <end position="285"/>
    </location>
</feature>
<reference evidence="2 3" key="1">
    <citation type="submission" date="2015-10" db="EMBL/GenBank/DDBJ databases">
        <title>Full genome of DAOMC 229536 Phialocephala scopiformis, a fungal endophyte of spruce producing the potent anti-insectan compound rugulosin.</title>
        <authorList>
            <consortium name="DOE Joint Genome Institute"/>
            <person name="Walker A.K."/>
            <person name="Frasz S.L."/>
            <person name="Seifert K.A."/>
            <person name="Miller J.D."/>
            <person name="Mondo S.J."/>
            <person name="Labutti K."/>
            <person name="Lipzen A."/>
            <person name="Dockter R."/>
            <person name="Kennedy M."/>
            <person name="Grigoriev I.V."/>
            <person name="Spatafora J.W."/>
        </authorList>
    </citation>
    <scope>NUCLEOTIDE SEQUENCE [LARGE SCALE GENOMIC DNA]</scope>
    <source>
        <strain evidence="2 3">CBS 120377</strain>
    </source>
</reference>
<dbReference type="RefSeq" id="XP_018076225.1">
    <property type="nucleotide sequence ID" value="XM_018218163.1"/>
</dbReference>
<accession>A0A194XNQ9</accession>
<dbReference type="AlphaFoldDB" id="A0A194XNQ9"/>
<dbReference type="InParanoid" id="A0A194XNQ9"/>
<dbReference type="KEGG" id="psco:LY89DRAFT_714901"/>
<organism evidence="2 3">
    <name type="scientific">Mollisia scopiformis</name>
    <name type="common">Conifer needle endophyte fungus</name>
    <name type="synonym">Phialocephala scopiformis</name>
    <dbReference type="NCBI Taxonomy" id="149040"/>
    <lineage>
        <taxon>Eukaryota</taxon>
        <taxon>Fungi</taxon>
        <taxon>Dikarya</taxon>
        <taxon>Ascomycota</taxon>
        <taxon>Pezizomycotina</taxon>
        <taxon>Leotiomycetes</taxon>
        <taxon>Helotiales</taxon>
        <taxon>Mollisiaceae</taxon>
        <taxon>Mollisia</taxon>
    </lineage>
</organism>
<feature type="compositionally biased region" description="Acidic residues" evidence="1">
    <location>
        <begin position="224"/>
        <end position="238"/>
    </location>
</feature>
<evidence type="ECO:0000313" key="3">
    <source>
        <dbReference type="Proteomes" id="UP000070700"/>
    </source>
</evidence>
<keyword evidence="3" id="KW-1185">Reference proteome</keyword>
<evidence type="ECO:0000256" key="1">
    <source>
        <dbReference type="SAM" id="MobiDB-lite"/>
    </source>
</evidence>
<proteinExistence type="predicted"/>
<feature type="region of interest" description="Disordered" evidence="1">
    <location>
        <begin position="211"/>
        <end position="383"/>
    </location>
</feature>
<name>A0A194XNQ9_MOLSC</name>
<feature type="compositionally biased region" description="Acidic residues" evidence="1">
    <location>
        <begin position="371"/>
        <end position="383"/>
    </location>
</feature>
<dbReference type="EMBL" id="KQ947407">
    <property type="protein sequence ID" value="KUJ21870.1"/>
    <property type="molecule type" value="Genomic_DNA"/>
</dbReference>
<feature type="compositionally biased region" description="Acidic residues" evidence="1">
    <location>
        <begin position="289"/>
        <end position="302"/>
    </location>
</feature>
<gene>
    <name evidence="2" type="ORF">LY89DRAFT_714901</name>
</gene>
<feature type="compositionally biased region" description="Basic and acidic residues" evidence="1">
    <location>
        <begin position="253"/>
        <end position="263"/>
    </location>
</feature>
<evidence type="ECO:0000313" key="2">
    <source>
        <dbReference type="EMBL" id="KUJ21870.1"/>
    </source>
</evidence>
<sequence>MDSSQSIESMAIIARENKPLAHRKKSNVELIGERLGLRLPNYAKDFVHFVNTIGYKLFIVDLQQLNGDTVMRSKAQMAWHRLVHQKYRFWHPQNMTSAEKVRIRSQALNQISGSAAWRKADIEEYWRGKMEVLGLKWNTKNSSTKVSESSLDNKLIPKLQSSDGHVPEAQVLARNEDIGGGMSSKTDMSKEEAKCMDEKQLLQEQIEENAIIDKDWEQEKDEGLADTEEPVLQEDEDLTTPSTSAGITTLKSVTDESQLHEIPAKAPTIPPNFSANFRNPNSNHRTIYEDFDDSDSDSDEEDDRFKRAIDLPPPIPSIEEVEDVPVQKEEEVVDTLQSSPSIGNVEDIPQKKEEEEGAETRQPSPSPFYDNGDDLPDYEDHEE</sequence>
<protein>
    <submittedName>
        <fullName evidence="2">Uncharacterized protein</fullName>
    </submittedName>
</protein>
<dbReference type="GeneID" id="28827889"/>
<feature type="compositionally biased region" description="Basic and acidic residues" evidence="1">
    <location>
        <begin position="211"/>
        <end position="223"/>
    </location>
</feature>
<dbReference type="Proteomes" id="UP000070700">
    <property type="component" value="Unassembled WGS sequence"/>
</dbReference>
<feature type="compositionally biased region" description="Polar residues" evidence="1">
    <location>
        <begin position="239"/>
        <end position="252"/>
    </location>
</feature>